<dbReference type="Proteomes" id="UP000579812">
    <property type="component" value="Unassembled WGS sequence"/>
</dbReference>
<organism evidence="5 6">
    <name type="scientific">Onychostoma macrolepis</name>
    <dbReference type="NCBI Taxonomy" id="369639"/>
    <lineage>
        <taxon>Eukaryota</taxon>
        <taxon>Metazoa</taxon>
        <taxon>Chordata</taxon>
        <taxon>Craniata</taxon>
        <taxon>Vertebrata</taxon>
        <taxon>Euteleostomi</taxon>
        <taxon>Actinopterygii</taxon>
        <taxon>Neopterygii</taxon>
        <taxon>Teleostei</taxon>
        <taxon>Ostariophysi</taxon>
        <taxon>Cypriniformes</taxon>
        <taxon>Cyprinidae</taxon>
        <taxon>Acrossocheilinae</taxon>
        <taxon>Onychostoma</taxon>
    </lineage>
</organism>
<comment type="caution">
    <text evidence="5">The sequence shown here is derived from an EMBL/GenBank/DDBJ whole genome shotgun (WGS) entry which is preliminary data.</text>
</comment>
<keyword evidence="6" id="KW-1185">Reference proteome</keyword>
<dbReference type="GO" id="GO:0043409">
    <property type="term" value="P:negative regulation of MAPK cascade"/>
    <property type="evidence" value="ECO:0007669"/>
    <property type="project" value="TreeGrafter"/>
</dbReference>
<comment type="similarity">
    <text evidence="1">Belongs to the protein-tyrosine phosphatase family. Non-receptor class dual specificity subfamily.</text>
</comment>
<evidence type="ECO:0000313" key="6">
    <source>
        <dbReference type="Proteomes" id="UP000579812"/>
    </source>
</evidence>
<evidence type="ECO:0000259" key="4">
    <source>
        <dbReference type="PROSITE" id="PS50056"/>
    </source>
</evidence>
<dbReference type="AlphaFoldDB" id="A0A7J6DJN4"/>
<reference evidence="5 6" key="1">
    <citation type="submission" date="2020-04" db="EMBL/GenBank/DDBJ databases">
        <title>Chromosome-level genome assembly of a cyprinid fish Onychostoma macrolepis by integration of Nanopore Sequencing, Bionano and Hi-C technology.</title>
        <authorList>
            <person name="Wang D."/>
        </authorList>
    </citation>
    <scope>NUCLEOTIDE SEQUENCE [LARGE SCALE GENOMIC DNA]</scope>
    <source>
        <strain evidence="5">SWU-2019</strain>
        <tissue evidence="5">Muscle</tissue>
    </source>
</reference>
<feature type="region of interest" description="Disordered" evidence="2">
    <location>
        <begin position="1"/>
        <end position="20"/>
    </location>
</feature>
<dbReference type="PANTHER" id="PTHR45682:SF4">
    <property type="entry name" value="SERINE_THREONINE_TYROSINE-INTERACTING-LIKE PROTEIN 2"/>
    <property type="match status" value="1"/>
</dbReference>
<dbReference type="Gene3D" id="3.90.190.10">
    <property type="entry name" value="Protein tyrosine phosphatase superfamily"/>
    <property type="match status" value="1"/>
</dbReference>
<evidence type="ECO:0000256" key="2">
    <source>
        <dbReference type="SAM" id="MobiDB-lite"/>
    </source>
</evidence>
<dbReference type="InterPro" id="IPR000340">
    <property type="entry name" value="Dual-sp_phosphatase_cat-dom"/>
</dbReference>
<name>A0A7J6DJN4_9TELE</name>
<evidence type="ECO:0008006" key="7">
    <source>
        <dbReference type="Google" id="ProtNLM"/>
    </source>
</evidence>
<feature type="domain" description="Tyrosine-protein phosphatase" evidence="3">
    <location>
        <begin position="141"/>
        <end position="289"/>
    </location>
</feature>
<evidence type="ECO:0000313" key="5">
    <source>
        <dbReference type="EMBL" id="KAF4119195.1"/>
    </source>
</evidence>
<sequence>MMASSGEEQQVPDEAARVKDVQSHYLRCPSPSFSMTSDRFSSVSDRFSTISGSDAESIFMEPIHLSSSIAAKKIISEELRSREVRTPLTPDSMLESAEQLMVEDLYNRVKDMIDDRSPYNTPCVLDIQRALIQDRLEAPFNPVDEVWPNVYIAEKSVAVNKGRLKRLGITHVLNTAHGTGVYTGQGFYQGMDITYMGIEVDDFPDADISPHFRSCAEFMDDALLTHRGKVLVDSMMGVSRSAVLVAAYLMIFQNMSIMEALLEIRKKRAINPNEGFIKQLRQLNETLMEERDDDDTLSQCSVIDTRARLDEEESMFGVKAESIMVDEEEDSGSIMSSVASSAAAAALKAGLLGGLSKPDLEVTAEHPALPGKDREDEDGDVDSMIREWQKRNEKYQNEDWWEAQLMCDGEDSESLLGDGKPPAVRPEDLESVTSEDVRMVKEHIRRRPVDPLRMQGPRRATAAFLISGSSV</sequence>
<dbReference type="PRINTS" id="PR01909">
    <property type="entry name" value="ADSPHPHTASEA"/>
</dbReference>
<dbReference type="PROSITE" id="PS50054">
    <property type="entry name" value="TYR_PHOSPHATASE_DUAL"/>
    <property type="match status" value="1"/>
</dbReference>
<evidence type="ECO:0000256" key="1">
    <source>
        <dbReference type="ARBA" id="ARBA00008601"/>
    </source>
</evidence>
<dbReference type="InterPro" id="IPR020405">
    <property type="entry name" value="Atypical_DUSP_subfamA"/>
</dbReference>
<proteinExistence type="inferred from homology"/>
<dbReference type="SMART" id="SM00195">
    <property type="entry name" value="DSPc"/>
    <property type="match status" value="1"/>
</dbReference>
<dbReference type="EMBL" id="JAAMOB010000001">
    <property type="protein sequence ID" value="KAF4119195.1"/>
    <property type="molecule type" value="Genomic_DNA"/>
</dbReference>
<feature type="domain" description="Tyrosine specific protein phosphatases" evidence="4">
    <location>
        <begin position="210"/>
        <end position="268"/>
    </location>
</feature>
<evidence type="ECO:0000259" key="3">
    <source>
        <dbReference type="PROSITE" id="PS50054"/>
    </source>
</evidence>
<gene>
    <name evidence="5" type="ORF">G5714_001246</name>
</gene>
<dbReference type="GO" id="GO:0033549">
    <property type="term" value="F:MAP kinase phosphatase activity"/>
    <property type="evidence" value="ECO:0007669"/>
    <property type="project" value="TreeGrafter"/>
</dbReference>
<accession>A0A7J6DJN4</accession>
<protein>
    <recommendedName>
        <fullName evidence="7">Inactive dual specificity phosphatase 27</fullName>
    </recommendedName>
</protein>
<dbReference type="PRINTS" id="PR01908">
    <property type="entry name" value="ADSPHPHTASE"/>
</dbReference>
<dbReference type="GO" id="GO:0005737">
    <property type="term" value="C:cytoplasm"/>
    <property type="evidence" value="ECO:0007669"/>
    <property type="project" value="TreeGrafter"/>
</dbReference>
<dbReference type="Pfam" id="PF00782">
    <property type="entry name" value="DSPc"/>
    <property type="match status" value="1"/>
</dbReference>
<dbReference type="SUPFAM" id="SSF52799">
    <property type="entry name" value="(Phosphotyrosine protein) phosphatases II"/>
    <property type="match status" value="1"/>
</dbReference>
<dbReference type="PANTHER" id="PTHR45682">
    <property type="entry name" value="AGAP008228-PA"/>
    <property type="match status" value="1"/>
</dbReference>
<dbReference type="InterPro" id="IPR029021">
    <property type="entry name" value="Prot-tyrosine_phosphatase-like"/>
</dbReference>
<dbReference type="InterPro" id="IPR000387">
    <property type="entry name" value="Tyr_Pase_dom"/>
</dbReference>
<dbReference type="PROSITE" id="PS50056">
    <property type="entry name" value="TYR_PHOSPHATASE_2"/>
    <property type="match status" value="1"/>
</dbReference>
<dbReference type="GO" id="GO:0008138">
    <property type="term" value="F:protein tyrosine/serine/threonine phosphatase activity"/>
    <property type="evidence" value="ECO:0007669"/>
    <property type="project" value="InterPro"/>
</dbReference>
<dbReference type="InterPro" id="IPR020422">
    <property type="entry name" value="TYR_PHOSPHATASE_DUAL_dom"/>
</dbReference>